<accession>A0AA37WAE8</accession>
<name>A0AA37WAE8_9GAMM</name>
<reference evidence="1" key="1">
    <citation type="journal article" date="2014" name="Int. J. Syst. Evol. Microbiol.">
        <title>Complete genome sequence of Corynebacterium casei LMG S-19264T (=DSM 44701T), isolated from a smear-ripened cheese.</title>
        <authorList>
            <consortium name="US DOE Joint Genome Institute (JGI-PGF)"/>
            <person name="Walter F."/>
            <person name="Albersmeier A."/>
            <person name="Kalinowski J."/>
            <person name="Ruckert C."/>
        </authorList>
    </citation>
    <scope>NUCLEOTIDE SEQUENCE</scope>
    <source>
        <strain evidence="1">NBRC 110071</strain>
    </source>
</reference>
<gene>
    <name evidence="1" type="ORF">GCM10007876_41210</name>
</gene>
<keyword evidence="2" id="KW-1185">Reference proteome</keyword>
<evidence type="ECO:0000313" key="1">
    <source>
        <dbReference type="EMBL" id="GLQ33641.1"/>
    </source>
</evidence>
<comment type="caution">
    <text evidence="1">The sequence shown here is derived from an EMBL/GenBank/DDBJ whole genome shotgun (WGS) entry which is preliminary data.</text>
</comment>
<evidence type="ECO:0008006" key="3">
    <source>
        <dbReference type="Google" id="ProtNLM"/>
    </source>
</evidence>
<dbReference type="Proteomes" id="UP001161389">
    <property type="component" value="Unassembled WGS sequence"/>
</dbReference>
<dbReference type="RefSeq" id="WP_284384152.1">
    <property type="nucleotide sequence ID" value="NZ_BSNM01000027.1"/>
</dbReference>
<reference evidence="1" key="2">
    <citation type="submission" date="2023-01" db="EMBL/GenBank/DDBJ databases">
        <title>Draft genome sequence of Litoribrevibacter albus strain NBRC 110071.</title>
        <authorList>
            <person name="Sun Q."/>
            <person name="Mori K."/>
        </authorList>
    </citation>
    <scope>NUCLEOTIDE SEQUENCE</scope>
    <source>
        <strain evidence="1">NBRC 110071</strain>
    </source>
</reference>
<proteinExistence type="predicted"/>
<dbReference type="EMBL" id="BSNM01000027">
    <property type="protein sequence ID" value="GLQ33641.1"/>
    <property type="molecule type" value="Genomic_DNA"/>
</dbReference>
<organism evidence="1 2">
    <name type="scientific">Litoribrevibacter albus</name>
    <dbReference type="NCBI Taxonomy" id="1473156"/>
    <lineage>
        <taxon>Bacteria</taxon>
        <taxon>Pseudomonadati</taxon>
        <taxon>Pseudomonadota</taxon>
        <taxon>Gammaproteobacteria</taxon>
        <taxon>Oceanospirillales</taxon>
        <taxon>Oceanospirillaceae</taxon>
        <taxon>Litoribrevibacter</taxon>
    </lineage>
</organism>
<evidence type="ECO:0000313" key="2">
    <source>
        <dbReference type="Proteomes" id="UP001161389"/>
    </source>
</evidence>
<dbReference type="AlphaFoldDB" id="A0AA37WAE8"/>
<sequence length="279" mass="30756">MNQPSTKEMNAFQALDVFHSNNEFSASKTSESGRVTQLTERVFPRLRMKAEYQVCIGFDQVFSSLPSMEDGWCSEDTTSSDPQIHQMSESSEGDMLRFSSYEEVMADVALEKSEVASVEVIDVSAGGFCLEIDPRKAGYPKIGEVMGVREHQNAEWKICVIRWSRPSSEGAQIGVELLAPSAFKTLLRDPYTEAVQSPAVFIPGMPLVGVPDSVLLPQNRSVTTGDKALVRRSGVDLPFLMDKSGLITGSVKRLFISAVEANDRQERVDIASSDIWASF</sequence>
<protein>
    <recommendedName>
        <fullName evidence="3">PilZ domain-containing protein</fullName>
    </recommendedName>
</protein>